<proteinExistence type="predicted"/>
<dbReference type="EMBL" id="JARKIB010000301">
    <property type="protein sequence ID" value="KAJ7715845.1"/>
    <property type="molecule type" value="Genomic_DNA"/>
</dbReference>
<dbReference type="Proteomes" id="UP001215598">
    <property type="component" value="Unassembled WGS sequence"/>
</dbReference>
<organism evidence="1 2">
    <name type="scientific">Mycena metata</name>
    <dbReference type="NCBI Taxonomy" id="1033252"/>
    <lineage>
        <taxon>Eukaryota</taxon>
        <taxon>Fungi</taxon>
        <taxon>Dikarya</taxon>
        <taxon>Basidiomycota</taxon>
        <taxon>Agaricomycotina</taxon>
        <taxon>Agaricomycetes</taxon>
        <taxon>Agaricomycetidae</taxon>
        <taxon>Agaricales</taxon>
        <taxon>Marasmiineae</taxon>
        <taxon>Mycenaceae</taxon>
        <taxon>Mycena</taxon>
    </lineage>
</organism>
<dbReference type="AlphaFoldDB" id="A0AAD7H9Q3"/>
<reference evidence="1" key="1">
    <citation type="submission" date="2023-03" db="EMBL/GenBank/DDBJ databases">
        <title>Massive genome expansion in bonnet fungi (Mycena s.s.) driven by repeated elements and novel gene families across ecological guilds.</title>
        <authorList>
            <consortium name="Lawrence Berkeley National Laboratory"/>
            <person name="Harder C.B."/>
            <person name="Miyauchi S."/>
            <person name="Viragh M."/>
            <person name="Kuo A."/>
            <person name="Thoen E."/>
            <person name="Andreopoulos B."/>
            <person name="Lu D."/>
            <person name="Skrede I."/>
            <person name="Drula E."/>
            <person name="Henrissat B."/>
            <person name="Morin E."/>
            <person name="Kohler A."/>
            <person name="Barry K."/>
            <person name="LaButti K."/>
            <person name="Morin E."/>
            <person name="Salamov A."/>
            <person name="Lipzen A."/>
            <person name="Mereny Z."/>
            <person name="Hegedus B."/>
            <person name="Baldrian P."/>
            <person name="Stursova M."/>
            <person name="Weitz H."/>
            <person name="Taylor A."/>
            <person name="Grigoriev I.V."/>
            <person name="Nagy L.G."/>
            <person name="Martin F."/>
            <person name="Kauserud H."/>
        </authorList>
    </citation>
    <scope>NUCLEOTIDE SEQUENCE</scope>
    <source>
        <strain evidence="1">CBHHK182m</strain>
    </source>
</reference>
<protein>
    <submittedName>
        <fullName evidence="1">Uncharacterized protein</fullName>
    </submittedName>
</protein>
<comment type="caution">
    <text evidence="1">The sequence shown here is derived from an EMBL/GenBank/DDBJ whole genome shotgun (WGS) entry which is preliminary data.</text>
</comment>
<sequence length="192" mass="20345">MSPSALTEREQFSAIVFIALVHATKANASVRVLNSAIAGSAWWISNTPALPPCATLQALAVLHALQRCSRALISPGTRWSILGQSSVPILSDTQFSLQCPGALPLASWVLCRPARAMSRCLSRLALSRLPPAFAAPSVDTQYALAVVDALIKLRAVSCVWNGFPDSFLPALSRATPSSPSPVSGFTMYPINS</sequence>
<evidence type="ECO:0000313" key="2">
    <source>
        <dbReference type="Proteomes" id="UP001215598"/>
    </source>
</evidence>
<accession>A0AAD7H9Q3</accession>
<evidence type="ECO:0000313" key="1">
    <source>
        <dbReference type="EMBL" id="KAJ7715845.1"/>
    </source>
</evidence>
<gene>
    <name evidence="1" type="ORF">B0H16DRAFT_1804897</name>
</gene>
<keyword evidence="2" id="KW-1185">Reference proteome</keyword>
<name>A0AAD7H9Q3_9AGAR</name>